<dbReference type="Pfam" id="PF08239">
    <property type="entry name" value="SH3_3"/>
    <property type="match status" value="1"/>
</dbReference>
<accession>A0A928BRG6</accession>
<feature type="chain" id="PRO_5038129005" evidence="1">
    <location>
        <begin position="20"/>
        <end position="168"/>
    </location>
</feature>
<protein>
    <submittedName>
        <fullName evidence="3">SH3 domain-containing protein</fullName>
    </submittedName>
</protein>
<evidence type="ECO:0000313" key="3">
    <source>
        <dbReference type="EMBL" id="MBE6265662.1"/>
    </source>
</evidence>
<sequence length="168" mass="18839">MKKLIFSTALMLMAVASRAQSIGVYIYDNDGDFTNIRNAPKGKIVFKLPSREGVMIGVDKVVNGWWHLVSNKAYSGDFDYTISGSTTGYWIHSSVIAVGTRNYGGQKITLFKEPSEKSSAVFSFTDERQLRVLDMKGEEWVKVRTIDGKYTGWVDRNWLCGNSLTNCS</sequence>
<dbReference type="InterPro" id="IPR003646">
    <property type="entry name" value="SH3-like_bac-type"/>
</dbReference>
<dbReference type="Gene3D" id="2.30.30.40">
    <property type="entry name" value="SH3 Domains"/>
    <property type="match status" value="1"/>
</dbReference>
<evidence type="ECO:0000313" key="4">
    <source>
        <dbReference type="Proteomes" id="UP000763088"/>
    </source>
</evidence>
<reference evidence="3" key="1">
    <citation type="submission" date="2019-04" db="EMBL/GenBank/DDBJ databases">
        <title>Evolution of Biomass-Degrading Anaerobic Consortia Revealed by Metagenomics.</title>
        <authorList>
            <person name="Peng X."/>
        </authorList>
    </citation>
    <scope>NUCLEOTIDE SEQUENCE</scope>
    <source>
        <strain evidence="3">SIG141</strain>
    </source>
</reference>
<evidence type="ECO:0000256" key="1">
    <source>
        <dbReference type="SAM" id="SignalP"/>
    </source>
</evidence>
<dbReference type="Proteomes" id="UP000763088">
    <property type="component" value="Unassembled WGS sequence"/>
</dbReference>
<evidence type="ECO:0000259" key="2">
    <source>
        <dbReference type="Pfam" id="PF08239"/>
    </source>
</evidence>
<feature type="domain" description="SH3b" evidence="2">
    <location>
        <begin position="110"/>
        <end position="159"/>
    </location>
</feature>
<dbReference type="AlphaFoldDB" id="A0A928BRG6"/>
<dbReference type="EMBL" id="SUYD01000004">
    <property type="protein sequence ID" value="MBE6265662.1"/>
    <property type="molecule type" value="Genomic_DNA"/>
</dbReference>
<keyword evidence="1" id="KW-0732">Signal</keyword>
<organism evidence="3 4">
    <name type="scientific">Xylanibacter ruminicola</name>
    <name type="common">Prevotella ruminicola</name>
    <dbReference type="NCBI Taxonomy" id="839"/>
    <lineage>
        <taxon>Bacteria</taxon>
        <taxon>Pseudomonadati</taxon>
        <taxon>Bacteroidota</taxon>
        <taxon>Bacteroidia</taxon>
        <taxon>Bacteroidales</taxon>
        <taxon>Prevotellaceae</taxon>
        <taxon>Xylanibacter</taxon>
    </lineage>
</organism>
<comment type="caution">
    <text evidence="3">The sequence shown here is derived from an EMBL/GenBank/DDBJ whole genome shotgun (WGS) entry which is preliminary data.</text>
</comment>
<name>A0A928BRG6_XYLRU</name>
<gene>
    <name evidence="3" type="ORF">E7102_04195</name>
</gene>
<proteinExistence type="predicted"/>
<feature type="signal peptide" evidence="1">
    <location>
        <begin position="1"/>
        <end position="19"/>
    </location>
</feature>